<accession>A0A2N0RVZ2</accession>
<dbReference type="VEuPathDB" id="FungiDB:RhiirA1_393719"/>
<reference evidence="1 2" key="1">
    <citation type="submission" date="2017-10" db="EMBL/GenBank/DDBJ databases">
        <title>Extensive intraspecific genome diversity in a model arbuscular mycorrhizal fungus.</title>
        <authorList>
            <person name="Chen E.C.H."/>
            <person name="Morin E."/>
            <person name="Baudet D."/>
            <person name="Noel J."/>
            <person name="Ndikumana S."/>
            <person name="Charron P."/>
            <person name="St-Onge C."/>
            <person name="Giorgi J."/>
            <person name="Grigoriev I.V."/>
            <person name="Roux C."/>
            <person name="Martin F.M."/>
            <person name="Corradi N."/>
        </authorList>
    </citation>
    <scope>NUCLEOTIDE SEQUENCE [LARGE SCALE GENOMIC DNA]</scope>
    <source>
        <strain evidence="1 2">A1</strain>
    </source>
</reference>
<name>A0A2N0RVZ2_9GLOM</name>
<evidence type="ECO:0000313" key="1">
    <source>
        <dbReference type="EMBL" id="PKC67442.1"/>
    </source>
</evidence>
<dbReference type="Proteomes" id="UP000232688">
    <property type="component" value="Unassembled WGS sequence"/>
</dbReference>
<reference evidence="1 2" key="2">
    <citation type="submission" date="2017-10" db="EMBL/GenBank/DDBJ databases">
        <title>Genome analyses suggest a sexual origin of heterokaryosis in a supposedly ancient asexual fungus.</title>
        <authorList>
            <person name="Corradi N."/>
            <person name="Sedzielewska K."/>
            <person name="Noel J."/>
            <person name="Charron P."/>
            <person name="Farinelli L."/>
            <person name="Marton T."/>
            <person name="Kruger M."/>
            <person name="Pelin A."/>
            <person name="Brachmann A."/>
            <person name="Corradi N."/>
        </authorList>
    </citation>
    <scope>NUCLEOTIDE SEQUENCE [LARGE SCALE GENOMIC DNA]</scope>
    <source>
        <strain evidence="1 2">A1</strain>
    </source>
</reference>
<dbReference type="VEuPathDB" id="FungiDB:FUN_001722"/>
<dbReference type="AlphaFoldDB" id="A0A2N0RVZ2"/>
<gene>
    <name evidence="1" type="ORF">RhiirA1_393719</name>
</gene>
<comment type="caution">
    <text evidence="1">The sequence shown here is derived from an EMBL/GenBank/DDBJ whole genome shotgun (WGS) entry which is preliminary data.</text>
</comment>
<protein>
    <submittedName>
        <fullName evidence="1">Uncharacterized protein</fullName>
    </submittedName>
</protein>
<sequence length="140" mass="16319">MMEEVQEIITELWEDKEDEETRGFNPCRTFDVILGRRERLFRFCCFRVFFFCRMVPCCRSTSWNESELVVTKLDFKDVYEDSSLNTKLDFKDSSLDTNQTLRTRRSTDFKAVGSSGSGLRTHGLNGGVSFFGDLSLFFQL</sequence>
<organism evidence="1 2">
    <name type="scientific">Rhizophagus irregularis</name>
    <dbReference type="NCBI Taxonomy" id="588596"/>
    <lineage>
        <taxon>Eukaryota</taxon>
        <taxon>Fungi</taxon>
        <taxon>Fungi incertae sedis</taxon>
        <taxon>Mucoromycota</taxon>
        <taxon>Glomeromycotina</taxon>
        <taxon>Glomeromycetes</taxon>
        <taxon>Glomerales</taxon>
        <taxon>Glomeraceae</taxon>
        <taxon>Rhizophagus</taxon>
    </lineage>
</organism>
<evidence type="ECO:0000313" key="2">
    <source>
        <dbReference type="Proteomes" id="UP000232688"/>
    </source>
</evidence>
<proteinExistence type="predicted"/>
<dbReference type="EMBL" id="LLXH01000391">
    <property type="protein sequence ID" value="PKC67442.1"/>
    <property type="molecule type" value="Genomic_DNA"/>
</dbReference>